<comment type="subcellular location">
    <subcellularLocation>
        <location evidence="1">Golgi apparatus</location>
        <location evidence="1">trans-Golgi network membrane</location>
    </subcellularLocation>
    <subcellularLocation>
        <location evidence="15">Prevacuolar compartment membrane</location>
    </subcellularLocation>
</comment>
<dbReference type="InterPro" id="IPR031778">
    <property type="entry name" value="Sortilin_N"/>
</dbReference>
<keyword evidence="5" id="KW-0677">Repeat</keyword>
<keyword evidence="4 17" id="KW-0732">Signal</keyword>
<protein>
    <recommendedName>
        <fullName evidence="2">Vacuolar protein sorting/targeting protein 10</fullName>
    </recommendedName>
    <alternativeName>
        <fullName evidence="13">Carboxypeptidase Y receptor</fullName>
    </alternativeName>
    <alternativeName>
        <fullName evidence="12 14">Sortilin VPS10</fullName>
    </alternativeName>
</protein>
<dbReference type="Pfam" id="PF15902">
    <property type="entry name" value="Sortilin-Vps10"/>
    <property type="match status" value="2"/>
</dbReference>
<feature type="domain" description="VPS10" evidence="18">
    <location>
        <begin position="726"/>
        <end position="1360"/>
    </location>
</feature>
<feature type="transmembrane region" description="Helical" evidence="16">
    <location>
        <begin position="1412"/>
        <end position="1433"/>
    </location>
</feature>
<keyword evidence="3 16" id="KW-0812">Transmembrane</keyword>
<organism evidence="19 20">
    <name type="scientific">Jaapia argillacea MUCL 33604</name>
    <dbReference type="NCBI Taxonomy" id="933084"/>
    <lineage>
        <taxon>Eukaryota</taxon>
        <taxon>Fungi</taxon>
        <taxon>Dikarya</taxon>
        <taxon>Basidiomycota</taxon>
        <taxon>Agaricomycotina</taxon>
        <taxon>Agaricomycetes</taxon>
        <taxon>Agaricomycetidae</taxon>
        <taxon>Jaapiales</taxon>
        <taxon>Jaapiaceae</taxon>
        <taxon>Jaapia</taxon>
    </lineage>
</organism>
<keyword evidence="10" id="KW-0325">Glycoprotein</keyword>
<evidence type="ECO:0000256" key="12">
    <source>
        <dbReference type="ARBA" id="ARBA00031250"/>
    </source>
</evidence>
<dbReference type="STRING" id="933084.A0A067Q4T4"/>
<dbReference type="InParanoid" id="A0A067Q4T4"/>
<dbReference type="Gene3D" id="2.10.70.80">
    <property type="match status" value="2"/>
</dbReference>
<evidence type="ECO:0000256" key="8">
    <source>
        <dbReference type="ARBA" id="ARBA00023136"/>
    </source>
</evidence>
<dbReference type="CDD" id="cd15482">
    <property type="entry name" value="Sialidase_non-viral"/>
    <property type="match status" value="1"/>
</dbReference>
<name>A0A067Q4T4_9AGAM</name>
<evidence type="ECO:0000256" key="11">
    <source>
        <dbReference type="ARBA" id="ARBA00025569"/>
    </source>
</evidence>
<dbReference type="HOGENOM" id="CLU_000700_0_0_1"/>
<dbReference type="Pfam" id="PF15901">
    <property type="entry name" value="Sortilin_C"/>
    <property type="match status" value="2"/>
</dbReference>
<keyword evidence="8 16" id="KW-0472">Membrane</keyword>
<dbReference type="GO" id="GO:0005794">
    <property type="term" value="C:Golgi apparatus"/>
    <property type="evidence" value="ECO:0007669"/>
    <property type="project" value="UniProtKB-SubCell"/>
</dbReference>
<evidence type="ECO:0000256" key="13">
    <source>
        <dbReference type="ARBA" id="ARBA00031354"/>
    </source>
</evidence>
<sequence>MAPYHRTAAFLSWFLSLLLCLLVVNAQDPETSITYFQNLPARLFFFDDTTNMIYHDVVEGNVYVSTNEGKSWERAPDIPESTISMVIEHPFDNRYAFALGKGMTHYRTEDRGRTWRRFDMPIAPAYTARPLSFHSDPTKYGYILYQGTSCDRSGWGAVCHDETYYTKEAFSDEPKLLLGETTRCQFAHSSKDFKHDAHPDLIYCVAFDTSTSTGSHSLSQSRLFSTTDFFEGDNKVEDLGIGKNAKGVIAFAIVSKFAVVAMKDLSTGSEGDMLLYVTVDTVNWAKAQFPHATSARLRENAYTIVESTTHSLAVDVVLQQQSSIGTLFVSNSNGTYFVESLKDTNRNDMGYVDYENLYGVEGVGIANVVANAQEVEGGTAQKQLKSLITFDDGSNWSRIRPPSVDSDGRRIPCDPVDDSCSLHLHSVTTPHNFGRIFSSTAPGFAMGVGSIGEYLRTYDECDTFLSTDTGVSWSMIRRDAHKYEFGDQGSILVVVNDEEGVDTIRYSTDLGRNWKSFNLGIKMRARALTTVPDSTSQKFVLLGQIARRDQVGNQGRYAVIFLDFATLRRRQCTQNDLERWYARTLSNTECLMGHRQWYMRRKPDADCYIGHKFEDPVGHEENCPCTDEDYECDYNYVRNGRECVPVGPEPIPAGVCTNDRPEQTYLGSSGYRLIPGNTCDRNRGVKKDDKIEKPCSQAQPPEGEVKHQTFEFPALIVQEAYFKDSTTILVRLSDNSIWQSSNEGYTWGRLYSDKQFLAFYLHSYSNDRAYLISNTNTFYYTTDTGKSWYLMEAPLVPNTFGAQVMHFHPLNSDYLIWTGNQGCEGGATECHAEAYYSRDNGRHWTFIEKYVRNCQWARDAELKIDRTQILCESYRDKVGNQRAFGQTGVPLELVGGTDFFAKKRKLFDHVVGFAKFSEYLIVAEYVQARQSLELQVSLDGKTFATGMFPPSMRPTQHAYTILESSTMSVFLHVTTSEPPSPYWGNILKSNSNGTYFGLSADNVNRDERGYVDFEKMIGLDGIALINIVANPTEAAVTGKKVLQSRITHNDGGTWKPLPPPTVDSVGLPYECDRTSCALHVHGYTERFDPRATYSTPSVPGLLMAVGNVGESLAPYTDCDTFLSRDGGFTWEEVQKDAHLWEFGDSGSILVMANDEVPTDHVLFSTDEGKNWREYKFSDEKMRVRSIVTVPSDTSRRFVLLGQFQRSTTSVAIQIDFSALTSRQCVLSVDDPGHDDFELWSPSEERTERCLFGRQTLYHRRVRDTNCVVGNQPKAAEKVVKNCVCSATDFECEFNYLRNDAGECVLVEGAQALPNDPETPCRAGEDYWYERTAYRKIPYSSCEGGPRPDRGAAHVCPGFKAHGAFFWWTVILLPFAFTALVGYWYYRRSGLARGTIRLPGDTMSSRYRASSDSGLLGTLASIPWFVVGLAGIGWEYVSSRTEGLMGRVTPRRGYRNVPVDEDAQILRFEDEE</sequence>
<keyword evidence="6 16" id="KW-1133">Transmembrane helix</keyword>
<dbReference type="Gene3D" id="3.30.60.270">
    <property type="match status" value="2"/>
</dbReference>
<dbReference type="FunCoup" id="A0A067Q4T4">
    <property type="interactions" value="119"/>
</dbReference>
<accession>A0A067Q4T4</accession>
<dbReference type="FunFam" id="2.10.70.80:FF:000001">
    <property type="entry name" value="Sortilin-related VPS10 domain-containing receptor 1"/>
    <property type="match status" value="1"/>
</dbReference>
<dbReference type="Proteomes" id="UP000027265">
    <property type="component" value="Unassembled WGS sequence"/>
</dbReference>
<proteinExistence type="predicted"/>
<dbReference type="GO" id="GO:0005829">
    <property type="term" value="C:cytosol"/>
    <property type="evidence" value="ECO:0007669"/>
    <property type="project" value="GOC"/>
</dbReference>
<dbReference type="GO" id="GO:0016020">
    <property type="term" value="C:membrane"/>
    <property type="evidence" value="ECO:0007669"/>
    <property type="project" value="InterPro"/>
</dbReference>
<evidence type="ECO:0000256" key="3">
    <source>
        <dbReference type="ARBA" id="ARBA00022692"/>
    </source>
</evidence>
<dbReference type="OrthoDB" id="443634at2759"/>
<dbReference type="InterPro" id="IPR050310">
    <property type="entry name" value="VPS10-sortilin"/>
</dbReference>
<evidence type="ECO:0000256" key="14">
    <source>
        <dbReference type="ARBA" id="ARBA00031902"/>
    </source>
</evidence>
<evidence type="ECO:0000256" key="9">
    <source>
        <dbReference type="ARBA" id="ARBA00023170"/>
    </source>
</evidence>
<keyword evidence="20" id="KW-1185">Reference proteome</keyword>
<keyword evidence="9" id="KW-0675">Receptor</keyword>
<dbReference type="GO" id="GO:0006895">
    <property type="term" value="P:Golgi to endosome transport"/>
    <property type="evidence" value="ECO:0007669"/>
    <property type="project" value="TreeGrafter"/>
</dbReference>
<dbReference type="PANTHER" id="PTHR12106">
    <property type="entry name" value="SORTILIN RELATED"/>
    <property type="match status" value="1"/>
</dbReference>
<evidence type="ECO:0000256" key="2">
    <source>
        <dbReference type="ARBA" id="ARBA00015369"/>
    </source>
</evidence>
<dbReference type="Gene3D" id="2.130.10.10">
    <property type="entry name" value="YVTN repeat-like/Quinoprotein amine dehydrogenase"/>
    <property type="match status" value="2"/>
</dbReference>
<evidence type="ECO:0000256" key="5">
    <source>
        <dbReference type="ARBA" id="ARBA00022737"/>
    </source>
</evidence>
<feature type="signal peptide" evidence="17">
    <location>
        <begin position="1"/>
        <end position="26"/>
    </location>
</feature>
<feature type="domain" description="VPS10" evidence="18">
    <location>
        <begin position="50"/>
        <end position="700"/>
    </location>
</feature>
<reference evidence="20" key="1">
    <citation type="journal article" date="2014" name="Proc. Natl. Acad. Sci. U.S.A.">
        <title>Extensive sampling of basidiomycete genomes demonstrates inadequacy of the white-rot/brown-rot paradigm for wood decay fungi.</title>
        <authorList>
            <person name="Riley R."/>
            <person name="Salamov A.A."/>
            <person name="Brown D.W."/>
            <person name="Nagy L.G."/>
            <person name="Floudas D."/>
            <person name="Held B.W."/>
            <person name="Levasseur A."/>
            <person name="Lombard V."/>
            <person name="Morin E."/>
            <person name="Otillar R."/>
            <person name="Lindquist E.A."/>
            <person name="Sun H."/>
            <person name="LaButti K.M."/>
            <person name="Schmutz J."/>
            <person name="Jabbour D."/>
            <person name="Luo H."/>
            <person name="Baker S.E."/>
            <person name="Pisabarro A.G."/>
            <person name="Walton J.D."/>
            <person name="Blanchette R.A."/>
            <person name="Henrissat B."/>
            <person name="Martin F."/>
            <person name="Cullen D."/>
            <person name="Hibbett D.S."/>
            <person name="Grigoriev I.V."/>
        </authorList>
    </citation>
    <scope>NUCLEOTIDE SEQUENCE [LARGE SCALE GENOMIC DNA]</scope>
    <source>
        <strain evidence="20">MUCL 33604</strain>
    </source>
</reference>
<comment type="function">
    <text evidence="11">Functions as a sorting receptor in the Golgi compartment required for the intracellular sorting and delivery of soluble vacuolar proteins, like carboxypeptidase Y (CPY) and proteinase A. Executes multiple rounds of sorting by cycling between the late Golgi and a prevacuolar endosome-like compartment.</text>
</comment>
<evidence type="ECO:0000256" key="17">
    <source>
        <dbReference type="SAM" id="SignalP"/>
    </source>
</evidence>
<evidence type="ECO:0000313" key="19">
    <source>
        <dbReference type="EMBL" id="KDQ61974.1"/>
    </source>
</evidence>
<feature type="chain" id="PRO_5001647908" description="Vacuolar protein sorting/targeting protein 10" evidence="17">
    <location>
        <begin position="27"/>
        <end position="1471"/>
    </location>
</feature>
<dbReference type="GO" id="GO:0006623">
    <property type="term" value="P:protein targeting to vacuole"/>
    <property type="evidence" value="ECO:0007669"/>
    <property type="project" value="TreeGrafter"/>
</dbReference>
<dbReference type="SUPFAM" id="SSF110296">
    <property type="entry name" value="Oligoxyloglucan reducing end-specific cellobiohydrolase"/>
    <property type="match status" value="2"/>
</dbReference>
<evidence type="ECO:0000256" key="7">
    <source>
        <dbReference type="ARBA" id="ARBA00023034"/>
    </source>
</evidence>
<evidence type="ECO:0000256" key="10">
    <source>
        <dbReference type="ARBA" id="ARBA00023180"/>
    </source>
</evidence>
<evidence type="ECO:0000256" key="6">
    <source>
        <dbReference type="ARBA" id="ARBA00022989"/>
    </source>
</evidence>
<evidence type="ECO:0000256" key="16">
    <source>
        <dbReference type="SAM" id="Phobius"/>
    </source>
</evidence>
<dbReference type="SMART" id="SM00602">
    <property type="entry name" value="VPS10"/>
    <property type="match status" value="2"/>
</dbReference>
<dbReference type="EMBL" id="KL197712">
    <property type="protein sequence ID" value="KDQ61974.1"/>
    <property type="molecule type" value="Genomic_DNA"/>
</dbReference>
<feature type="transmembrane region" description="Helical" evidence="16">
    <location>
        <begin position="1364"/>
        <end position="1385"/>
    </location>
</feature>
<dbReference type="InterPro" id="IPR031777">
    <property type="entry name" value="Sortilin_C"/>
</dbReference>
<keyword evidence="7" id="KW-0333">Golgi apparatus</keyword>
<evidence type="ECO:0000256" key="1">
    <source>
        <dbReference type="ARBA" id="ARBA00004198"/>
    </source>
</evidence>
<evidence type="ECO:0000313" key="20">
    <source>
        <dbReference type="Proteomes" id="UP000027265"/>
    </source>
</evidence>
<dbReference type="InterPro" id="IPR006581">
    <property type="entry name" value="VPS10"/>
</dbReference>
<evidence type="ECO:0000256" key="15">
    <source>
        <dbReference type="ARBA" id="ARBA00046293"/>
    </source>
</evidence>
<gene>
    <name evidence="19" type="ORF">JAAARDRAFT_76825</name>
</gene>
<evidence type="ECO:0000256" key="4">
    <source>
        <dbReference type="ARBA" id="ARBA00022729"/>
    </source>
</evidence>
<dbReference type="GO" id="GO:0006896">
    <property type="term" value="P:Golgi to vacuole transport"/>
    <property type="evidence" value="ECO:0007669"/>
    <property type="project" value="TreeGrafter"/>
</dbReference>
<dbReference type="FunFam" id="3.30.60.270:FF:000005">
    <property type="entry name" value="Sortilin"/>
    <property type="match status" value="1"/>
</dbReference>
<dbReference type="InterPro" id="IPR015943">
    <property type="entry name" value="WD40/YVTN_repeat-like_dom_sf"/>
</dbReference>
<evidence type="ECO:0000259" key="18">
    <source>
        <dbReference type="SMART" id="SM00602"/>
    </source>
</evidence>
<dbReference type="PANTHER" id="PTHR12106:SF27">
    <property type="entry name" value="SORTILIN-RELATED RECEPTOR"/>
    <property type="match status" value="1"/>
</dbReference>